<evidence type="ECO:0000256" key="8">
    <source>
        <dbReference type="ARBA" id="ARBA00022723"/>
    </source>
</evidence>
<comment type="cofactor">
    <cofactor evidence="2">
        <name>[4Fe-4S] cluster</name>
        <dbReference type="ChEBI" id="CHEBI:49883"/>
    </cofactor>
</comment>
<dbReference type="GO" id="GO:0046872">
    <property type="term" value="F:metal ion binding"/>
    <property type="evidence" value="ECO:0007669"/>
    <property type="project" value="UniProtKB-KW"/>
</dbReference>
<sequence>MSKKIVVVGHGMAGARFVQELRTRDPLRQFHVTVLGAEREAAYNRVLLSSVLAGSLTPEDTEMVPSAWYAAEDIDLQLGVEVEHIDRKRGRVLTSEGRYVSYDHLVLATGSRPWVPPIEGVVDGDELDRDVAVFRTLQDCRDIMARLSSSRGNSRPDGPRRAVVLGGGLLGLEAARGLAGRGVEVEVVHPVNRLMERQLDLDAGRVLERTLGKVGVRVRLEAQAKAFDHVAGQRVLVLDDGTRVAADLLIVACGVRPNAGLARAARLRVDRAVVVDDQMTSVSDPRIHAIGECAQHDGQVYGLVAPAWEQAGVLADVLTGGAARYRGSQLVTRLKAADVDLAAMGETDVSDIPDATDEGLEVLRFADPTRGFYQKIVIRDDRITGAIMLGGAETVGTVTQLFDRAGRIPADRRALIFPGVADGVAVTDPADLADDSVICRCNTVTAGQIRRACADGAGTVAEIAMCTRATTGCGGCRDDVAGLVAATAGTAGPSGTNAAGRAETTELVEVPA</sequence>
<keyword evidence="6" id="KW-0349">Heme</keyword>
<dbReference type="Pfam" id="PF18267">
    <property type="entry name" value="Rubredoxin_C"/>
    <property type="match status" value="1"/>
</dbReference>
<protein>
    <submittedName>
        <fullName evidence="17">NAD(P)/FAD-dependent oxidoreductase</fullName>
    </submittedName>
</protein>
<evidence type="ECO:0000256" key="1">
    <source>
        <dbReference type="ARBA" id="ARBA00001929"/>
    </source>
</evidence>
<keyword evidence="12" id="KW-0411">Iron-sulfur</keyword>
<evidence type="ECO:0000256" key="12">
    <source>
        <dbReference type="ARBA" id="ARBA00023014"/>
    </source>
</evidence>
<keyword evidence="7" id="KW-0285">Flavoprotein</keyword>
<feature type="region of interest" description="Disordered" evidence="13">
    <location>
        <begin position="492"/>
        <end position="512"/>
    </location>
</feature>
<dbReference type="InterPro" id="IPR041854">
    <property type="entry name" value="BFD-like_2Fe2S-bd_dom_sf"/>
</dbReference>
<reference evidence="17 18" key="1">
    <citation type="submission" date="2019-11" db="EMBL/GenBank/DDBJ databases">
        <authorList>
            <person name="Li X.-J."/>
            <person name="Feng X.-M."/>
        </authorList>
    </citation>
    <scope>NUCLEOTIDE SEQUENCE [LARGE SCALE GENOMIC DNA]</scope>
    <source>
        <strain evidence="17 18">XMNu-373</strain>
    </source>
</reference>
<dbReference type="PRINTS" id="PR00411">
    <property type="entry name" value="PNDRDTASEI"/>
</dbReference>
<evidence type="ECO:0000256" key="4">
    <source>
        <dbReference type="ARBA" id="ARBA00005096"/>
    </source>
</evidence>
<comment type="cofactor">
    <cofactor evidence="1">
        <name>siroheme</name>
        <dbReference type="ChEBI" id="CHEBI:60052"/>
    </cofactor>
</comment>
<dbReference type="AlphaFoldDB" id="A0A7K3MBW4"/>
<evidence type="ECO:0000259" key="15">
    <source>
        <dbReference type="Pfam" id="PF07992"/>
    </source>
</evidence>
<dbReference type="InterPro" id="IPR041575">
    <property type="entry name" value="Rubredoxin_C"/>
</dbReference>
<keyword evidence="11" id="KW-0408">Iron</keyword>
<dbReference type="InterPro" id="IPR023753">
    <property type="entry name" value="FAD/NAD-binding_dom"/>
</dbReference>
<keyword evidence="10" id="KW-0560">Oxidoreductase</keyword>
<evidence type="ECO:0000256" key="6">
    <source>
        <dbReference type="ARBA" id="ARBA00022617"/>
    </source>
</evidence>
<evidence type="ECO:0000256" key="7">
    <source>
        <dbReference type="ARBA" id="ARBA00022630"/>
    </source>
</evidence>
<dbReference type="Proteomes" id="UP000460435">
    <property type="component" value="Unassembled WGS sequence"/>
</dbReference>
<feature type="domain" description="BFD-like [2Fe-2S]-binding" evidence="14">
    <location>
        <begin position="437"/>
        <end position="485"/>
    </location>
</feature>
<feature type="domain" description="FAD/NAD(P)-binding" evidence="15">
    <location>
        <begin position="4"/>
        <end position="311"/>
    </location>
</feature>
<accession>A0A7K3MBW4</accession>
<dbReference type="GO" id="GO:0051536">
    <property type="term" value="F:iron-sulfur cluster binding"/>
    <property type="evidence" value="ECO:0007669"/>
    <property type="project" value="UniProtKB-KW"/>
</dbReference>
<dbReference type="RefSeq" id="WP_162453472.1">
    <property type="nucleotide sequence ID" value="NZ_WLZY01000014.1"/>
</dbReference>
<evidence type="ECO:0000259" key="16">
    <source>
        <dbReference type="Pfam" id="PF18267"/>
    </source>
</evidence>
<evidence type="ECO:0000256" key="2">
    <source>
        <dbReference type="ARBA" id="ARBA00001966"/>
    </source>
</evidence>
<organism evidence="17 18">
    <name type="scientific">Phytoactinopolyspora mesophila</name>
    <dbReference type="NCBI Taxonomy" id="2650750"/>
    <lineage>
        <taxon>Bacteria</taxon>
        <taxon>Bacillati</taxon>
        <taxon>Actinomycetota</taxon>
        <taxon>Actinomycetes</taxon>
        <taxon>Jiangellales</taxon>
        <taxon>Jiangellaceae</taxon>
        <taxon>Phytoactinopolyspora</taxon>
    </lineage>
</organism>
<dbReference type="InterPro" id="IPR052034">
    <property type="entry name" value="NasD-like"/>
</dbReference>
<name>A0A7K3MBW4_9ACTN</name>
<evidence type="ECO:0000256" key="13">
    <source>
        <dbReference type="SAM" id="MobiDB-lite"/>
    </source>
</evidence>
<comment type="caution">
    <text evidence="17">The sequence shown here is derived from an EMBL/GenBank/DDBJ whole genome shotgun (WGS) entry which is preliminary data.</text>
</comment>
<keyword evidence="9" id="KW-0274">FAD</keyword>
<gene>
    <name evidence="17" type="ORF">F7O44_27190</name>
</gene>
<dbReference type="GO" id="GO:0016491">
    <property type="term" value="F:oxidoreductase activity"/>
    <property type="evidence" value="ECO:0007669"/>
    <property type="project" value="UniProtKB-KW"/>
</dbReference>
<evidence type="ECO:0000256" key="10">
    <source>
        <dbReference type="ARBA" id="ARBA00023002"/>
    </source>
</evidence>
<evidence type="ECO:0000313" key="18">
    <source>
        <dbReference type="Proteomes" id="UP000460435"/>
    </source>
</evidence>
<dbReference type="Gene3D" id="3.50.50.60">
    <property type="entry name" value="FAD/NAD(P)-binding domain"/>
    <property type="match status" value="2"/>
</dbReference>
<dbReference type="InterPro" id="IPR007419">
    <property type="entry name" value="BFD-like_2Fe2S-bd_dom"/>
</dbReference>
<evidence type="ECO:0000256" key="9">
    <source>
        <dbReference type="ARBA" id="ARBA00022827"/>
    </source>
</evidence>
<evidence type="ECO:0000313" key="17">
    <source>
        <dbReference type="EMBL" id="NDL60766.1"/>
    </source>
</evidence>
<dbReference type="Pfam" id="PF04324">
    <property type="entry name" value="Fer2_BFD"/>
    <property type="match status" value="1"/>
</dbReference>
<dbReference type="Gene3D" id="3.30.390.30">
    <property type="match status" value="1"/>
</dbReference>
<comment type="pathway">
    <text evidence="4">Nitrogen metabolism; nitrate reduction (assimilation).</text>
</comment>
<dbReference type="PANTHER" id="PTHR43809:SF1">
    <property type="entry name" value="NITRITE REDUCTASE (NADH) LARGE SUBUNIT"/>
    <property type="match status" value="1"/>
</dbReference>
<evidence type="ECO:0000256" key="3">
    <source>
        <dbReference type="ARBA" id="ARBA00001974"/>
    </source>
</evidence>
<dbReference type="SUPFAM" id="SSF51905">
    <property type="entry name" value="FAD/NAD(P)-binding domain"/>
    <property type="match status" value="2"/>
</dbReference>
<dbReference type="Gene3D" id="1.10.10.1100">
    <property type="entry name" value="BFD-like [2Fe-2S]-binding domain"/>
    <property type="match status" value="1"/>
</dbReference>
<keyword evidence="8" id="KW-0479">Metal-binding</keyword>
<dbReference type="InterPro" id="IPR016156">
    <property type="entry name" value="FAD/NAD-linked_Rdtase_dimer_sf"/>
</dbReference>
<dbReference type="InterPro" id="IPR036188">
    <property type="entry name" value="FAD/NAD-bd_sf"/>
</dbReference>
<comment type="similarity">
    <text evidence="5">Belongs to the nitrite and sulfite reductase 4Fe-4S domain family.</text>
</comment>
<evidence type="ECO:0000256" key="5">
    <source>
        <dbReference type="ARBA" id="ARBA00010429"/>
    </source>
</evidence>
<comment type="cofactor">
    <cofactor evidence="3">
        <name>FAD</name>
        <dbReference type="ChEBI" id="CHEBI:57692"/>
    </cofactor>
</comment>
<dbReference type="EMBL" id="WLZY01000014">
    <property type="protein sequence ID" value="NDL60766.1"/>
    <property type="molecule type" value="Genomic_DNA"/>
</dbReference>
<evidence type="ECO:0000256" key="11">
    <source>
        <dbReference type="ARBA" id="ARBA00023004"/>
    </source>
</evidence>
<dbReference type="PRINTS" id="PR00368">
    <property type="entry name" value="FADPNR"/>
</dbReference>
<keyword evidence="18" id="KW-1185">Reference proteome</keyword>
<dbReference type="PANTHER" id="PTHR43809">
    <property type="entry name" value="NITRITE REDUCTASE (NADH) LARGE SUBUNIT"/>
    <property type="match status" value="1"/>
</dbReference>
<proteinExistence type="inferred from homology"/>
<feature type="domain" description="NADH-rubredoxin oxidoreductase C-terminal" evidence="16">
    <location>
        <begin position="331"/>
        <end position="394"/>
    </location>
</feature>
<evidence type="ECO:0000259" key="14">
    <source>
        <dbReference type="Pfam" id="PF04324"/>
    </source>
</evidence>
<dbReference type="Pfam" id="PF07992">
    <property type="entry name" value="Pyr_redox_2"/>
    <property type="match status" value="1"/>
</dbReference>